<reference evidence="12" key="1">
    <citation type="submission" date="2017-02" db="EMBL/GenBank/DDBJ databases">
        <authorList>
            <person name="Varghese N."/>
            <person name="Submissions S."/>
        </authorList>
    </citation>
    <scope>NUCLEOTIDE SEQUENCE [LARGE SCALE GENOMIC DNA]</scope>
    <source>
        <strain evidence="12">USBA 833</strain>
    </source>
</reference>
<dbReference type="CDD" id="cd06261">
    <property type="entry name" value="TM_PBP2"/>
    <property type="match status" value="1"/>
</dbReference>
<evidence type="ECO:0000256" key="3">
    <source>
        <dbReference type="ARBA" id="ARBA00022448"/>
    </source>
</evidence>
<evidence type="ECO:0000256" key="1">
    <source>
        <dbReference type="ARBA" id="ARBA00004651"/>
    </source>
</evidence>
<evidence type="ECO:0000259" key="10">
    <source>
        <dbReference type="PROSITE" id="PS50928"/>
    </source>
</evidence>
<evidence type="ECO:0000256" key="5">
    <source>
        <dbReference type="ARBA" id="ARBA00022597"/>
    </source>
</evidence>
<evidence type="ECO:0000256" key="8">
    <source>
        <dbReference type="ARBA" id="ARBA00023136"/>
    </source>
</evidence>
<dbReference type="InterPro" id="IPR050901">
    <property type="entry name" value="BP-dep_ABC_trans_perm"/>
</dbReference>
<dbReference type="PROSITE" id="PS50928">
    <property type="entry name" value="ABC_TM1"/>
    <property type="match status" value="1"/>
</dbReference>
<dbReference type="PANTHER" id="PTHR32243:SF50">
    <property type="entry name" value="MALTOSE_MALTODEXTRIN TRANSPORT SYSTEM PERMEASE PROTEIN MALG"/>
    <property type="match status" value="1"/>
</dbReference>
<dbReference type="RefSeq" id="WP_078696624.1">
    <property type="nucleotide sequence ID" value="NZ_FUYH01000010.1"/>
</dbReference>
<keyword evidence="4" id="KW-1003">Cell membrane</keyword>
<dbReference type="PANTHER" id="PTHR32243">
    <property type="entry name" value="MALTOSE TRANSPORT SYSTEM PERMEASE-RELATED"/>
    <property type="match status" value="1"/>
</dbReference>
<dbReference type="Proteomes" id="UP000190105">
    <property type="component" value="Unassembled WGS sequence"/>
</dbReference>
<proteinExistence type="inferred from homology"/>
<feature type="transmembrane region" description="Helical" evidence="9">
    <location>
        <begin position="12"/>
        <end position="34"/>
    </location>
</feature>
<evidence type="ECO:0000256" key="9">
    <source>
        <dbReference type="RuleBase" id="RU363032"/>
    </source>
</evidence>
<dbReference type="OrthoDB" id="9794684at2"/>
<keyword evidence="7 9" id="KW-1133">Transmembrane helix</keyword>
<dbReference type="Pfam" id="PF00528">
    <property type="entry name" value="BPD_transp_1"/>
    <property type="match status" value="1"/>
</dbReference>
<comment type="subcellular location">
    <subcellularLocation>
        <location evidence="1 9">Cell membrane</location>
        <topology evidence="1 9">Multi-pass membrane protein</topology>
    </subcellularLocation>
</comment>
<keyword evidence="8 9" id="KW-0472">Membrane</keyword>
<dbReference type="InterPro" id="IPR000515">
    <property type="entry name" value="MetI-like"/>
</dbReference>
<dbReference type="AlphaFoldDB" id="A0A1T4XNC9"/>
<feature type="transmembrane region" description="Helical" evidence="9">
    <location>
        <begin position="247"/>
        <end position="268"/>
    </location>
</feature>
<evidence type="ECO:0000256" key="4">
    <source>
        <dbReference type="ARBA" id="ARBA00022475"/>
    </source>
</evidence>
<dbReference type="STRING" id="1147123.SAMN05443428_11096"/>
<dbReference type="SUPFAM" id="SSF161098">
    <property type="entry name" value="MetI-like"/>
    <property type="match status" value="1"/>
</dbReference>
<dbReference type="InterPro" id="IPR035906">
    <property type="entry name" value="MetI-like_sf"/>
</dbReference>
<evidence type="ECO:0000313" key="12">
    <source>
        <dbReference type="Proteomes" id="UP000190105"/>
    </source>
</evidence>
<feature type="transmembrane region" description="Helical" evidence="9">
    <location>
        <begin position="145"/>
        <end position="164"/>
    </location>
</feature>
<organism evidence="11 12">
    <name type="scientific">Caloramator quimbayensis</name>
    <dbReference type="NCBI Taxonomy" id="1147123"/>
    <lineage>
        <taxon>Bacteria</taxon>
        <taxon>Bacillati</taxon>
        <taxon>Bacillota</taxon>
        <taxon>Clostridia</taxon>
        <taxon>Eubacteriales</taxon>
        <taxon>Clostridiaceae</taxon>
        <taxon>Caloramator</taxon>
    </lineage>
</organism>
<sequence length="283" mass="31158">MRSERFEKGDSVLKIILIYITLGIFCAISVYPVLNILSISLRPASTVFSTSLKIIPDNATFDNYINAFLKYDLSKWLLNSLIISSLSAFFGVILSVTAGYAFSRFEFLGKKVGLSMLLVTQMFPATMTLLPLYIMLIHYRLSNSFLGLVIVYISTTIPFNIWILKGYFDTIPKSLEESAYVDGANITISFYKITLPLAAPAIALSALFSFMGAWSEYIVARVIITASDKLTLPIGLTNMMGQFTTDWGIYSAAALITAVPVMIIFICLSKYLVGGLTLGSVKG</sequence>
<evidence type="ECO:0000313" key="11">
    <source>
        <dbReference type="EMBL" id="SKA90611.1"/>
    </source>
</evidence>
<evidence type="ECO:0000256" key="2">
    <source>
        <dbReference type="ARBA" id="ARBA00009047"/>
    </source>
</evidence>
<feature type="transmembrane region" description="Helical" evidence="9">
    <location>
        <begin position="76"/>
        <end position="102"/>
    </location>
</feature>
<dbReference type="Gene3D" id="1.10.3720.10">
    <property type="entry name" value="MetI-like"/>
    <property type="match status" value="1"/>
</dbReference>
<feature type="transmembrane region" description="Helical" evidence="9">
    <location>
        <begin position="114"/>
        <end position="139"/>
    </location>
</feature>
<keyword evidence="5" id="KW-0762">Sugar transport</keyword>
<dbReference type="GO" id="GO:0055085">
    <property type="term" value="P:transmembrane transport"/>
    <property type="evidence" value="ECO:0007669"/>
    <property type="project" value="InterPro"/>
</dbReference>
<evidence type="ECO:0000256" key="6">
    <source>
        <dbReference type="ARBA" id="ARBA00022692"/>
    </source>
</evidence>
<keyword evidence="12" id="KW-1185">Reference proteome</keyword>
<dbReference type="GO" id="GO:0005886">
    <property type="term" value="C:plasma membrane"/>
    <property type="evidence" value="ECO:0007669"/>
    <property type="project" value="UniProtKB-SubCell"/>
</dbReference>
<keyword evidence="3 9" id="KW-0813">Transport</keyword>
<protein>
    <submittedName>
        <fullName evidence="11">Carbohydrate ABC transporter membrane protein 2, CUT1 family</fullName>
    </submittedName>
</protein>
<name>A0A1T4XNC9_9CLOT</name>
<dbReference type="EMBL" id="FUYH01000010">
    <property type="protein sequence ID" value="SKA90611.1"/>
    <property type="molecule type" value="Genomic_DNA"/>
</dbReference>
<comment type="similarity">
    <text evidence="2">Belongs to the binding-protein-dependent transport system permease family. MalFG subfamily.</text>
</comment>
<feature type="transmembrane region" description="Helical" evidence="9">
    <location>
        <begin position="193"/>
        <end position="214"/>
    </location>
</feature>
<feature type="domain" description="ABC transmembrane type-1" evidence="10">
    <location>
        <begin position="77"/>
        <end position="268"/>
    </location>
</feature>
<accession>A0A1T4XNC9</accession>
<keyword evidence="6 9" id="KW-0812">Transmembrane</keyword>
<evidence type="ECO:0000256" key="7">
    <source>
        <dbReference type="ARBA" id="ARBA00022989"/>
    </source>
</evidence>
<gene>
    <name evidence="11" type="ORF">SAMN05443428_11096</name>
</gene>